<accession>A0A1B1TEW5</accession>
<protein>
    <recommendedName>
        <fullName evidence="4">fructose-bisphosphate aldolase</fullName>
        <ecNumber evidence="4">4.1.2.13</ecNumber>
    </recommendedName>
</protein>
<dbReference type="AlphaFoldDB" id="A0A1B1TEW5"/>
<evidence type="ECO:0000256" key="3">
    <source>
        <dbReference type="ARBA" id="ARBA00010387"/>
    </source>
</evidence>
<evidence type="ECO:0000256" key="2">
    <source>
        <dbReference type="ARBA" id="ARBA00004714"/>
    </source>
</evidence>
<evidence type="ECO:0000313" key="7">
    <source>
        <dbReference type="EMBL" id="ANV80821.1"/>
    </source>
</evidence>
<evidence type="ECO:0000256" key="5">
    <source>
        <dbReference type="ARBA" id="ARBA00023152"/>
    </source>
</evidence>
<dbReference type="GO" id="GO:0004332">
    <property type="term" value="F:fructose-bisphosphate aldolase activity"/>
    <property type="evidence" value="ECO:0007669"/>
    <property type="project" value="UniProtKB-EC"/>
</dbReference>
<keyword evidence="6" id="KW-0456">Lyase</keyword>
<dbReference type="Pfam" id="PF00274">
    <property type="entry name" value="Glycolytic"/>
    <property type="match status" value="1"/>
</dbReference>
<dbReference type="FunFam" id="3.20.20.70:FF:000140">
    <property type="entry name" value="Fructose-bisphosphate aldolase"/>
    <property type="match status" value="1"/>
</dbReference>
<dbReference type="GO" id="GO:0006096">
    <property type="term" value="P:glycolytic process"/>
    <property type="evidence" value="ECO:0007669"/>
    <property type="project" value="UniProtKB-UniPathway"/>
</dbReference>
<reference evidence="7" key="1">
    <citation type="submission" date="2014-11" db="EMBL/GenBank/DDBJ databases">
        <authorList>
            <person name="Zhu J."/>
            <person name="Qi W."/>
            <person name="Song R."/>
        </authorList>
    </citation>
    <scope>NUCLEOTIDE SEQUENCE</scope>
</reference>
<dbReference type="NCBIfam" id="NF033379">
    <property type="entry name" value="FrucBisAld_I"/>
    <property type="match status" value="1"/>
</dbReference>
<proteinExistence type="inferred from homology"/>
<organism evidence="7">
    <name type="scientific">uncultured Poseidoniia archaeon</name>
    <dbReference type="NCBI Taxonomy" id="1697135"/>
    <lineage>
        <taxon>Archaea</taxon>
        <taxon>Methanobacteriati</taxon>
        <taxon>Thermoplasmatota</taxon>
        <taxon>Candidatus Poseidoniia</taxon>
        <taxon>environmental samples</taxon>
    </lineage>
</organism>
<dbReference type="Gene3D" id="3.20.20.70">
    <property type="entry name" value="Aldolase class I"/>
    <property type="match status" value="1"/>
</dbReference>
<evidence type="ECO:0000256" key="6">
    <source>
        <dbReference type="ARBA" id="ARBA00023239"/>
    </source>
</evidence>
<comment type="similarity">
    <text evidence="3">Belongs to the class I fructose-bisphosphate aldolase family.</text>
</comment>
<dbReference type="SUPFAM" id="SSF51569">
    <property type="entry name" value="Aldolase"/>
    <property type="match status" value="1"/>
</dbReference>
<name>A0A1B1TEW5_9ARCH</name>
<dbReference type="InterPro" id="IPR013785">
    <property type="entry name" value="Aldolase_TIM"/>
</dbReference>
<dbReference type="PANTHER" id="PTHR11627">
    <property type="entry name" value="FRUCTOSE-BISPHOSPHATE ALDOLASE"/>
    <property type="match status" value="1"/>
</dbReference>
<evidence type="ECO:0000256" key="4">
    <source>
        <dbReference type="ARBA" id="ARBA00013068"/>
    </source>
</evidence>
<keyword evidence="5" id="KW-0324">Glycolysis</keyword>
<dbReference type="EMBL" id="KP211909">
    <property type="protein sequence ID" value="ANV80821.1"/>
    <property type="molecule type" value="Genomic_DNA"/>
</dbReference>
<comment type="catalytic activity">
    <reaction evidence="1">
        <text>beta-D-fructose 1,6-bisphosphate = D-glyceraldehyde 3-phosphate + dihydroxyacetone phosphate</text>
        <dbReference type="Rhea" id="RHEA:14729"/>
        <dbReference type="ChEBI" id="CHEBI:32966"/>
        <dbReference type="ChEBI" id="CHEBI:57642"/>
        <dbReference type="ChEBI" id="CHEBI:59776"/>
        <dbReference type="EC" id="4.1.2.13"/>
    </reaction>
</comment>
<dbReference type="UniPathway" id="UPA00109">
    <property type="reaction ID" value="UER00183"/>
</dbReference>
<dbReference type="InterPro" id="IPR000741">
    <property type="entry name" value="FBA_I"/>
</dbReference>
<comment type="pathway">
    <text evidence="2">Carbohydrate degradation; glycolysis; D-glyceraldehyde 3-phosphate and glycerone phosphate from D-glucose: step 4/4.</text>
</comment>
<evidence type="ECO:0000256" key="1">
    <source>
        <dbReference type="ARBA" id="ARBA00000441"/>
    </source>
</evidence>
<dbReference type="EC" id="4.1.2.13" evidence="4"/>
<reference evidence="7" key="2">
    <citation type="journal article" date="2015" name="ISME J.">
        <title>A new class of marine Euryarchaeota group II from the Mediterranean deep chlorophyll maximum.</title>
        <authorList>
            <person name="Martin-Cuadrado A.B."/>
            <person name="Garcia-Heredia I."/>
            <person name="Molto A.G."/>
            <person name="Lopez-Ubeda R."/>
            <person name="Kimes N."/>
            <person name="Lopez-Garcia P."/>
            <person name="Moreira D."/>
            <person name="Rodriguez-Valera F."/>
        </authorList>
    </citation>
    <scope>NUCLEOTIDE SEQUENCE</scope>
</reference>
<sequence>MNDGFIFFIVLGGAEITMDTNSLEKIAKDLVAPGKGVLAADESNGTMSKRLEAVGIEPSEENRRKYRVNLFSSENYEKAISGVILYDETIRQKMDDGTPIPQSMINRGIYPGIKVDTGTIDFEGHEGERITEGLDGLKERCQEYFEMGARFAKWRAVISIDNEKPSDSCINENAQSLAKYARICQECGLVPIIEPEVLMDGTHSAERCLEVTSKVLARTFAECEKNEVYLPGVLLKPNMIISGNMNDDEISRKQVAEMTVKCLSENVPSEVPGIVFLSGGQSDEDATAHLNIMNRMDKKHPWELSYSYGRALQASALKQWARGSPESSQLEFLKRAEMNHKARYGEWDIELEN</sequence>